<dbReference type="GO" id="GO:0005886">
    <property type="term" value="C:plasma membrane"/>
    <property type="evidence" value="ECO:0007669"/>
    <property type="project" value="UniProtKB-SubCell"/>
</dbReference>
<evidence type="ECO:0000256" key="2">
    <source>
        <dbReference type="ARBA" id="ARBA00022475"/>
    </source>
</evidence>
<keyword evidence="4 6" id="KW-1133">Transmembrane helix</keyword>
<dbReference type="eggNOG" id="COG2814">
    <property type="taxonomic scope" value="Bacteria"/>
</dbReference>
<feature type="domain" description="DUF3817" evidence="7">
    <location>
        <begin position="5"/>
        <end position="93"/>
    </location>
</feature>
<comment type="subcellular location">
    <subcellularLocation>
        <location evidence="1">Cell membrane</location>
        <topology evidence="1">Multi-pass membrane protein</topology>
    </subcellularLocation>
</comment>
<evidence type="ECO:0000313" key="8">
    <source>
        <dbReference type="EMBL" id="ADO68322.1"/>
    </source>
</evidence>
<dbReference type="AlphaFoldDB" id="E3FTA8"/>
<dbReference type="Proteomes" id="UP000001351">
    <property type="component" value="Chromosome"/>
</dbReference>
<evidence type="ECO:0000256" key="5">
    <source>
        <dbReference type="ARBA" id="ARBA00023136"/>
    </source>
</evidence>
<dbReference type="STRING" id="378806.STAUR_0518"/>
<keyword evidence="9" id="KW-1185">Reference proteome</keyword>
<organism evidence="8 9">
    <name type="scientific">Stigmatella aurantiaca (strain DW4/3-1)</name>
    <dbReference type="NCBI Taxonomy" id="378806"/>
    <lineage>
        <taxon>Bacteria</taxon>
        <taxon>Pseudomonadati</taxon>
        <taxon>Myxococcota</taxon>
        <taxon>Myxococcia</taxon>
        <taxon>Myxococcales</taxon>
        <taxon>Cystobacterineae</taxon>
        <taxon>Archangiaceae</taxon>
        <taxon>Stigmatella</taxon>
    </lineage>
</organism>
<dbReference type="EMBL" id="CP002271">
    <property type="protein sequence ID" value="ADO68322.1"/>
    <property type="molecule type" value="Genomic_DNA"/>
</dbReference>
<keyword evidence="3 6" id="KW-0812">Transmembrane</keyword>
<keyword evidence="5 6" id="KW-0472">Membrane</keyword>
<dbReference type="InterPro" id="IPR023845">
    <property type="entry name" value="DUF3817_TM"/>
</dbReference>
<proteinExistence type="predicted"/>
<gene>
    <name evidence="8" type="ordered locus">STAUR_0518</name>
</gene>
<dbReference type="HOGENOM" id="CLU_120964_3_3_7"/>
<feature type="transmembrane region" description="Helical" evidence="6">
    <location>
        <begin position="37"/>
        <end position="61"/>
    </location>
</feature>
<evidence type="ECO:0000256" key="3">
    <source>
        <dbReference type="ARBA" id="ARBA00022692"/>
    </source>
</evidence>
<dbReference type="NCBIfam" id="TIGR03954">
    <property type="entry name" value="integ_memb_HG"/>
    <property type="match status" value="1"/>
</dbReference>
<evidence type="ECO:0000313" key="9">
    <source>
        <dbReference type="Proteomes" id="UP000001351"/>
    </source>
</evidence>
<keyword evidence="2" id="KW-1003">Cell membrane</keyword>
<feature type="transmembrane region" description="Helical" evidence="6">
    <location>
        <begin position="12"/>
        <end position="31"/>
    </location>
</feature>
<dbReference type="PANTHER" id="PTHR40077">
    <property type="entry name" value="MEMBRANE PROTEIN-RELATED"/>
    <property type="match status" value="1"/>
</dbReference>
<dbReference type="KEGG" id="sur:STAUR_0518"/>
<sequence>MMNALRSLRLIGLLEGLSFLALLFIAMPLKYLLEWPLAVRVVGSLHGLLFLLFVSALFRVATEHHWPLRRSFTAFGASLVPFGTFVLDRALKRELEGHRHIC</sequence>
<protein>
    <submittedName>
        <fullName evidence="8">Conserved uncharacterized protein</fullName>
    </submittedName>
</protein>
<evidence type="ECO:0000259" key="7">
    <source>
        <dbReference type="Pfam" id="PF12823"/>
    </source>
</evidence>
<reference evidence="8 9" key="1">
    <citation type="journal article" date="2011" name="Mol. Biol. Evol.">
        <title>Comparative genomic analysis of fruiting body formation in Myxococcales.</title>
        <authorList>
            <person name="Huntley S."/>
            <person name="Hamann N."/>
            <person name="Wegener-Feldbrugge S."/>
            <person name="Treuner-Lange A."/>
            <person name="Kube M."/>
            <person name="Reinhardt R."/>
            <person name="Klages S."/>
            <person name="Muller R."/>
            <person name="Ronning C.M."/>
            <person name="Nierman W.C."/>
            <person name="Sogaard-Andersen L."/>
        </authorList>
    </citation>
    <scope>NUCLEOTIDE SEQUENCE [LARGE SCALE GENOMIC DNA]</scope>
    <source>
        <strain evidence="8 9">DW4/3-1</strain>
    </source>
</reference>
<dbReference type="PANTHER" id="PTHR40077:SF1">
    <property type="entry name" value="MEMBRANE PROTEIN"/>
    <property type="match status" value="1"/>
</dbReference>
<evidence type="ECO:0000256" key="1">
    <source>
        <dbReference type="ARBA" id="ARBA00004651"/>
    </source>
</evidence>
<dbReference type="RefSeq" id="WP_013374197.1">
    <property type="nucleotide sequence ID" value="NC_014623.1"/>
</dbReference>
<dbReference type="Pfam" id="PF12823">
    <property type="entry name" value="DUF3817"/>
    <property type="match status" value="1"/>
</dbReference>
<evidence type="ECO:0000256" key="4">
    <source>
        <dbReference type="ARBA" id="ARBA00022989"/>
    </source>
</evidence>
<evidence type="ECO:0000256" key="6">
    <source>
        <dbReference type="SAM" id="Phobius"/>
    </source>
</evidence>
<accession>E3FTA8</accession>
<name>E3FTA8_STIAD</name>